<dbReference type="InterPro" id="IPR050907">
    <property type="entry name" value="SRSF"/>
</dbReference>
<dbReference type="Gene3D" id="3.30.70.330">
    <property type="match status" value="1"/>
</dbReference>
<keyword evidence="1" id="KW-0507">mRNA processing</keyword>
<dbReference type="EMBL" id="CAXHTA020000021">
    <property type="protein sequence ID" value="CAL5229604.1"/>
    <property type="molecule type" value="Genomic_DNA"/>
</dbReference>
<dbReference type="InterPro" id="IPR012677">
    <property type="entry name" value="Nucleotide-bd_a/b_plait_sf"/>
</dbReference>
<gene>
    <name evidence="5" type="primary">g12964</name>
    <name evidence="5" type="ORF">VP750_LOCUS11510</name>
</gene>
<evidence type="ECO:0000256" key="3">
    <source>
        <dbReference type="SAM" id="MobiDB-lite"/>
    </source>
</evidence>
<proteinExistence type="predicted"/>
<keyword evidence="1" id="KW-0508">mRNA splicing</keyword>
<keyword evidence="6" id="KW-1185">Reference proteome</keyword>
<dbReference type="SUPFAM" id="SSF54928">
    <property type="entry name" value="RNA-binding domain, RBD"/>
    <property type="match status" value="1"/>
</dbReference>
<dbReference type="PROSITE" id="PS50102">
    <property type="entry name" value="RRM"/>
    <property type="match status" value="1"/>
</dbReference>
<keyword evidence="2" id="KW-0694">RNA-binding</keyword>
<evidence type="ECO:0000256" key="2">
    <source>
        <dbReference type="PROSITE-ProRule" id="PRU00176"/>
    </source>
</evidence>
<dbReference type="Pfam" id="PF00076">
    <property type="entry name" value="RRM_1"/>
    <property type="match status" value="1"/>
</dbReference>
<name>A0ABP1GBP3_9CHLO</name>
<dbReference type="SMART" id="SM00360">
    <property type="entry name" value="RRM"/>
    <property type="match status" value="1"/>
</dbReference>
<feature type="compositionally biased region" description="Low complexity" evidence="3">
    <location>
        <begin position="96"/>
        <end position="107"/>
    </location>
</feature>
<evidence type="ECO:0000256" key="1">
    <source>
        <dbReference type="ARBA" id="ARBA00023187"/>
    </source>
</evidence>
<dbReference type="Proteomes" id="UP001497392">
    <property type="component" value="Unassembled WGS sequence"/>
</dbReference>
<dbReference type="InterPro" id="IPR035979">
    <property type="entry name" value="RBD_domain_sf"/>
</dbReference>
<feature type="domain" description="RRM" evidence="4">
    <location>
        <begin position="7"/>
        <end position="79"/>
    </location>
</feature>
<organism evidence="5 6">
    <name type="scientific">Coccomyxa viridis</name>
    <dbReference type="NCBI Taxonomy" id="1274662"/>
    <lineage>
        <taxon>Eukaryota</taxon>
        <taxon>Viridiplantae</taxon>
        <taxon>Chlorophyta</taxon>
        <taxon>core chlorophytes</taxon>
        <taxon>Trebouxiophyceae</taxon>
        <taxon>Trebouxiophyceae incertae sedis</taxon>
        <taxon>Coccomyxaceae</taxon>
        <taxon>Coccomyxa</taxon>
    </lineage>
</organism>
<protein>
    <submittedName>
        <fullName evidence="5">G12964 protein</fullName>
    </submittedName>
</protein>
<reference evidence="5 6" key="1">
    <citation type="submission" date="2024-06" db="EMBL/GenBank/DDBJ databases">
        <authorList>
            <person name="Kraege A."/>
            <person name="Thomma B."/>
        </authorList>
    </citation>
    <scope>NUCLEOTIDE SEQUENCE [LARGE SCALE GENOMIC DNA]</scope>
</reference>
<evidence type="ECO:0000313" key="5">
    <source>
        <dbReference type="EMBL" id="CAL5229604.1"/>
    </source>
</evidence>
<dbReference type="PANTHER" id="PTHR23147">
    <property type="entry name" value="SERINE/ARGININE RICH SPLICING FACTOR"/>
    <property type="match status" value="1"/>
</dbReference>
<feature type="region of interest" description="Disordered" evidence="3">
    <location>
        <begin position="91"/>
        <end position="113"/>
    </location>
</feature>
<accession>A0ABP1GBP3</accession>
<evidence type="ECO:0000259" key="4">
    <source>
        <dbReference type="PROSITE" id="PS50102"/>
    </source>
</evidence>
<dbReference type="InterPro" id="IPR000504">
    <property type="entry name" value="RRM_dom"/>
</dbReference>
<comment type="caution">
    <text evidence="5">The sequence shown here is derived from an EMBL/GenBank/DDBJ whole genome shotgun (WGS) entry which is preliminary data.</text>
</comment>
<sequence>MVAKSEYILFIENLSSATRSSDVKKECQYYGDIYEVERDYPSHSALVEFRRAKDAQYAWRKMEGVSIDGRRWKVDYARKEDLKFFGWKVPSDLCTPSPSRSRSPVRSTYSDDK</sequence>
<evidence type="ECO:0000313" key="6">
    <source>
        <dbReference type="Proteomes" id="UP001497392"/>
    </source>
</evidence>
<dbReference type="CDD" id="cd00590">
    <property type="entry name" value="RRM_SF"/>
    <property type="match status" value="1"/>
</dbReference>